<organism evidence="1 2">
    <name type="scientific">Inconstantimicrobium mannanitabidum</name>
    <dbReference type="NCBI Taxonomy" id="1604901"/>
    <lineage>
        <taxon>Bacteria</taxon>
        <taxon>Bacillati</taxon>
        <taxon>Bacillota</taxon>
        <taxon>Clostridia</taxon>
        <taxon>Eubacteriales</taxon>
        <taxon>Clostridiaceae</taxon>
        <taxon>Inconstantimicrobium</taxon>
    </lineage>
</organism>
<name>A0ACB5R7U7_9CLOT</name>
<keyword evidence="2" id="KW-1185">Reference proteome</keyword>
<gene>
    <name evidence="1" type="primary">rhaR</name>
    <name evidence="1" type="ORF">rsdtw13_05220</name>
</gene>
<comment type="caution">
    <text evidence="1">The sequence shown here is derived from an EMBL/GenBank/DDBJ whole genome shotgun (WGS) entry which is preliminary data.</text>
</comment>
<sequence>MEQFKLSYFTNDESFPFFIQYGNHDDNLFMHTHKDFSELVIVLSGSAMHIVDNEKFYIKKGDVFVISNDTAHGYEEAENFHICNIMYRSENLLSADYDIKKNAGFHALFVLEPYFTKEHSFKSRLALKPIEFDKIHILTDTMLSEYQTKAEGWKTILKSSFITLVVMLSRLYSFGNISEEVDIINVAKSISYIESHYTEDISIDILAEISHYSPRHFTRIFTATYNSTPLNYILTLRINHACSLLRESRIPISHIALQCGFSDSNYFSRIFKKKTGLTPKQYRASE</sequence>
<proteinExistence type="predicted"/>
<dbReference type="EMBL" id="BROD01000001">
    <property type="protein sequence ID" value="GKX65264.1"/>
    <property type="molecule type" value="Genomic_DNA"/>
</dbReference>
<dbReference type="Proteomes" id="UP001058074">
    <property type="component" value="Unassembled WGS sequence"/>
</dbReference>
<accession>A0ACB5R7U7</accession>
<protein>
    <submittedName>
        <fullName evidence="1">AraC family transcriptional regulator</fullName>
    </submittedName>
</protein>
<evidence type="ECO:0000313" key="2">
    <source>
        <dbReference type="Proteomes" id="UP001058074"/>
    </source>
</evidence>
<evidence type="ECO:0000313" key="1">
    <source>
        <dbReference type="EMBL" id="GKX65264.1"/>
    </source>
</evidence>
<reference evidence="1" key="1">
    <citation type="journal article" date="2025" name="Int. J. Syst. Evol. Microbiol.">
        <title>Inconstantimicrobium mannanitabidum sp. nov., a novel member of the family Clostridiaceae isolated from anoxic soil under the treatment of reductive soil disinfestation.</title>
        <authorList>
            <person name="Ueki A."/>
            <person name="Tonouchi A."/>
            <person name="Honma S."/>
            <person name="Kaku N."/>
            <person name="Ueki K."/>
        </authorList>
    </citation>
    <scope>NUCLEOTIDE SEQUENCE</scope>
    <source>
        <strain evidence="1">TW13</strain>
    </source>
</reference>